<keyword evidence="1" id="KW-1133">Transmembrane helix</keyword>
<keyword evidence="1" id="KW-0472">Membrane</keyword>
<dbReference type="EMBL" id="JAAGLI010000145">
    <property type="protein sequence ID" value="NEA21963.1"/>
    <property type="molecule type" value="Genomic_DNA"/>
</dbReference>
<sequence>MRFTNRLWRHRHVAPTSGATPDDAPDAARVTGRVVGRTRWRRFAAIQVPAVGVVAVMVVGVLHGALPVSAALRGKTDIKLSIQRLSTNAGGSFPRFFQTRDGNRHTVVAVALRDTWAEGICASGKVSSPLGSRVLRITTRPGQRLRLTELQLALESIDDVQVAGGAIALGRGGTTTVKGLGDIPVQTGPAGTLPITATGLKLRIHGQVRWVTASGLQLAGITMTMGGEVKECF</sequence>
<keyword evidence="1" id="KW-0812">Transmembrane</keyword>
<evidence type="ECO:0008006" key="4">
    <source>
        <dbReference type="Google" id="ProtNLM"/>
    </source>
</evidence>
<protein>
    <recommendedName>
        <fullName evidence="4">Cholesterol esterase</fullName>
    </recommendedName>
</protein>
<dbReference type="InterPro" id="IPR046198">
    <property type="entry name" value="DUF6230"/>
</dbReference>
<dbReference type="Proteomes" id="UP000475532">
    <property type="component" value="Unassembled WGS sequence"/>
</dbReference>
<reference evidence="2 3" key="1">
    <citation type="submission" date="2020-01" db="EMBL/GenBank/DDBJ databases">
        <title>Insect and environment-associated Actinomycetes.</title>
        <authorList>
            <person name="Currrie C."/>
            <person name="Chevrette M."/>
            <person name="Carlson C."/>
            <person name="Stubbendieck R."/>
            <person name="Wendt-Pienkowski E."/>
        </authorList>
    </citation>
    <scope>NUCLEOTIDE SEQUENCE [LARGE SCALE GENOMIC DNA]</scope>
    <source>
        <strain evidence="2 3">SID10258</strain>
    </source>
</reference>
<name>A0A6L9QBC8_9ACTN</name>
<proteinExistence type="predicted"/>
<feature type="transmembrane region" description="Helical" evidence="1">
    <location>
        <begin position="43"/>
        <end position="66"/>
    </location>
</feature>
<dbReference type="Pfam" id="PF19741">
    <property type="entry name" value="DUF6230"/>
    <property type="match status" value="1"/>
</dbReference>
<dbReference type="AlphaFoldDB" id="A0A6L9QBC8"/>
<gene>
    <name evidence="2" type="ORF">G3I70_05555</name>
</gene>
<organism evidence="2 3">
    <name type="scientific">Actinomadura bangladeshensis</name>
    <dbReference type="NCBI Taxonomy" id="453573"/>
    <lineage>
        <taxon>Bacteria</taxon>
        <taxon>Bacillati</taxon>
        <taxon>Actinomycetota</taxon>
        <taxon>Actinomycetes</taxon>
        <taxon>Streptosporangiales</taxon>
        <taxon>Thermomonosporaceae</taxon>
        <taxon>Actinomadura</taxon>
    </lineage>
</organism>
<evidence type="ECO:0000256" key="1">
    <source>
        <dbReference type="SAM" id="Phobius"/>
    </source>
</evidence>
<accession>A0A6L9QBC8</accession>
<comment type="caution">
    <text evidence="2">The sequence shown here is derived from an EMBL/GenBank/DDBJ whole genome shotgun (WGS) entry which is preliminary data.</text>
</comment>
<evidence type="ECO:0000313" key="2">
    <source>
        <dbReference type="EMBL" id="NEA21963.1"/>
    </source>
</evidence>
<evidence type="ECO:0000313" key="3">
    <source>
        <dbReference type="Proteomes" id="UP000475532"/>
    </source>
</evidence>